<comment type="caution">
    <text evidence="3">The sequence shown here is derived from an EMBL/GenBank/DDBJ whole genome shotgun (WGS) entry which is preliminary data.</text>
</comment>
<evidence type="ECO:0000313" key="2">
    <source>
        <dbReference type="EMBL" id="TMW81475.1"/>
    </source>
</evidence>
<dbReference type="AlphaFoldDB" id="A0A6N2BBG4"/>
<dbReference type="EMBL" id="RXGB01024494">
    <property type="protein sequence ID" value="TMW81475.1"/>
    <property type="molecule type" value="Genomic_DNA"/>
</dbReference>
<evidence type="ECO:0000256" key="1">
    <source>
        <dbReference type="SAM" id="MobiDB-lite"/>
    </source>
</evidence>
<evidence type="ECO:0000313" key="3">
    <source>
        <dbReference type="EMBL" id="TMW89473.1"/>
    </source>
</evidence>
<reference evidence="3" key="1">
    <citation type="submission" date="2019-05" db="EMBL/GenBank/DDBJ databases">
        <title>The de novo reference genome and transcriptome assemblies of the wild tomato species Solanum chilense.</title>
        <authorList>
            <person name="Stam R."/>
            <person name="Nosenko T."/>
            <person name="Hoerger A.C."/>
            <person name="Stephan W."/>
            <person name="Seidel M.A."/>
            <person name="Kuhn J.M.M."/>
            <person name="Haberer G."/>
            <person name="Tellier A."/>
        </authorList>
    </citation>
    <scope>NUCLEOTIDE SEQUENCE</scope>
    <source>
        <tissue evidence="3">Mature leaves</tissue>
    </source>
</reference>
<name>A0A6N2BBG4_SOLCI</name>
<protein>
    <submittedName>
        <fullName evidence="3">Uncharacterized protein</fullName>
    </submittedName>
</protein>
<dbReference type="EMBL" id="RXGB01004537">
    <property type="protein sequence ID" value="TMW89473.1"/>
    <property type="molecule type" value="Genomic_DNA"/>
</dbReference>
<proteinExistence type="predicted"/>
<feature type="region of interest" description="Disordered" evidence="1">
    <location>
        <begin position="1"/>
        <end position="66"/>
    </location>
</feature>
<organism evidence="3">
    <name type="scientific">Solanum chilense</name>
    <name type="common">Tomato</name>
    <name type="synonym">Lycopersicon chilense</name>
    <dbReference type="NCBI Taxonomy" id="4083"/>
    <lineage>
        <taxon>Eukaryota</taxon>
        <taxon>Viridiplantae</taxon>
        <taxon>Streptophyta</taxon>
        <taxon>Embryophyta</taxon>
        <taxon>Tracheophyta</taxon>
        <taxon>Spermatophyta</taxon>
        <taxon>Magnoliopsida</taxon>
        <taxon>eudicotyledons</taxon>
        <taxon>Gunneridae</taxon>
        <taxon>Pentapetalae</taxon>
        <taxon>asterids</taxon>
        <taxon>lamiids</taxon>
        <taxon>Solanales</taxon>
        <taxon>Solanaceae</taxon>
        <taxon>Solanoideae</taxon>
        <taxon>Solaneae</taxon>
        <taxon>Solanum</taxon>
        <taxon>Solanum subgen. Lycopersicon</taxon>
    </lineage>
</organism>
<gene>
    <name evidence="2" type="ORF">EJD97_009390</name>
    <name evidence="3" type="ORF">EJD97_017128</name>
</gene>
<sequence length="66" mass="7107">MQTGTSGERAINPRVYKDASPTNIDIGYKPRGLKLNGGDVVTGSQLQRITQSRKNKRGTSSASKNT</sequence>
<accession>A0A6N2BBG4</accession>